<organism evidence="4 5">
    <name type="scientific">Bernardetia litoralis (strain ATCC 23117 / DSM 6794 / NBRC 15988 / NCIMB 1366 / Fx l1 / Sio-4)</name>
    <name type="common">Flexibacter litoralis</name>
    <dbReference type="NCBI Taxonomy" id="880071"/>
    <lineage>
        <taxon>Bacteria</taxon>
        <taxon>Pseudomonadati</taxon>
        <taxon>Bacteroidota</taxon>
        <taxon>Cytophagia</taxon>
        <taxon>Cytophagales</taxon>
        <taxon>Bernardetiaceae</taxon>
        <taxon>Bernardetia</taxon>
    </lineage>
</organism>
<proteinExistence type="inferred from homology"/>
<dbReference type="OrthoDB" id="9815002at2"/>
<gene>
    <name evidence="4" type="ordered locus">Fleli_2183</name>
</gene>
<dbReference type="Gene3D" id="1.10.530.10">
    <property type="match status" value="1"/>
</dbReference>
<dbReference type="STRING" id="880071.Fleli_2183"/>
<dbReference type="Pfam" id="PF01476">
    <property type="entry name" value="LysM"/>
    <property type="match status" value="2"/>
</dbReference>
<dbReference type="SUPFAM" id="SSF53955">
    <property type="entry name" value="Lysozyme-like"/>
    <property type="match status" value="1"/>
</dbReference>
<sequence precursor="true">MLISNSSSQKEAQKNSSKLINTNTAIKLFLASAFIFCTAQFAVAQNGLKYEPYNFNIENTTPTTILDDDNQISNNKKQNTTILKNSTFLETIFLTNNKPFTNQTFHYYSNSDTVKWDSHVLRESMFSPAGAPPSVERLIVGSPLTPSDSSDLQDQKRFSYHLLADFISYISGQPVEYLNEIEEIVSDEVLMVDAELFFDHQDSTIEFLDGLDLAGNFKNALSDEEVAARMKAIEKEVPFNYTPEVRNFIEKYGVKYYTYTNTLIAKSNEYFPLFEKILKEHDMPEELKYLVVVESAFKTQVKSHAGAVGLWQFMPRTGKVFGLNQNFYIDERMDPTASTIAACKYLKYLNKFFDGDWELAIAAYNCGPGNVRKAMRRSGKDTFWGIYNYLPRETRAYVPLYTTYAYLFNYAEDHGMVVEEPVYAIEYDTVFVSQYVNLDKLADELRMCSTDLKAMNPEAKKGIIPNYAKDHPIRIPKNRADFFWKSQEEILVACQNPNYKSSNSTASHTASISSYKNTKTSNTTTAQSYTASPKSMTKKTYSSKSSGSKSYHTVSKGETLGGIAVKYHTSITSLRRWNGISGSRINIGQKIVMYGVKKSSSSNVVASSKKTTSSTKSIASSSSKSGSSYHVVKYGDTLWGIANNAGITVSRLKQLNNLRSDKLNIGQKLKVL</sequence>
<feature type="region of interest" description="Disordered" evidence="2">
    <location>
        <begin position="512"/>
        <end position="554"/>
    </location>
</feature>
<dbReference type="AlphaFoldDB" id="I4AKS7"/>
<dbReference type="PANTHER" id="PTHR37423:SF2">
    <property type="entry name" value="MEMBRANE-BOUND LYTIC MUREIN TRANSGLYCOSYLASE C"/>
    <property type="match status" value="1"/>
</dbReference>
<dbReference type="PATRIC" id="fig|880071.3.peg.2173"/>
<evidence type="ECO:0000256" key="1">
    <source>
        <dbReference type="ARBA" id="ARBA00007734"/>
    </source>
</evidence>
<evidence type="ECO:0000313" key="5">
    <source>
        <dbReference type="Proteomes" id="UP000006054"/>
    </source>
</evidence>
<dbReference type="InterPro" id="IPR018392">
    <property type="entry name" value="LysM"/>
</dbReference>
<evidence type="ECO:0000256" key="2">
    <source>
        <dbReference type="SAM" id="MobiDB-lite"/>
    </source>
</evidence>
<dbReference type="Proteomes" id="UP000006054">
    <property type="component" value="Chromosome"/>
</dbReference>
<dbReference type="InterPro" id="IPR008258">
    <property type="entry name" value="Transglycosylase_SLT_dom_1"/>
</dbReference>
<dbReference type="PROSITE" id="PS51782">
    <property type="entry name" value="LYSM"/>
    <property type="match status" value="2"/>
</dbReference>
<feature type="domain" description="LysM" evidence="3">
    <location>
        <begin position="628"/>
        <end position="671"/>
    </location>
</feature>
<evidence type="ECO:0000259" key="3">
    <source>
        <dbReference type="PROSITE" id="PS51782"/>
    </source>
</evidence>
<dbReference type="HOGENOM" id="CLU_408689_0_0_10"/>
<dbReference type="eggNOG" id="COG1388">
    <property type="taxonomic scope" value="Bacteria"/>
</dbReference>
<dbReference type="Gene3D" id="3.10.350.10">
    <property type="entry name" value="LysM domain"/>
    <property type="match status" value="2"/>
</dbReference>
<name>I4AKS7_BERLS</name>
<dbReference type="KEGG" id="fli:Fleli_2183"/>
<dbReference type="SUPFAM" id="SSF54106">
    <property type="entry name" value="LysM domain"/>
    <property type="match status" value="2"/>
</dbReference>
<feature type="region of interest" description="Disordered" evidence="2">
    <location>
        <begin position="604"/>
        <end position="628"/>
    </location>
</feature>
<dbReference type="eggNOG" id="COG0741">
    <property type="taxonomic scope" value="Bacteria"/>
</dbReference>
<dbReference type="RefSeq" id="WP_014798009.1">
    <property type="nucleotide sequence ID" value="NC_018018.1"/>
</dbReference>
<dbReference type="InterPro" id="IPR036779">
    <property type="entry name" value="LysM_dom_sf"/>
</dbReference>
<dbReference type="EMBL" id="CP003345">
    <property type="protein sequence ID" value="AFM04562.1"/>
    <property type="molecule type" value="Genomic_DNA"/>
</dbReference>
<dbReference type="CDD" id="cd00118">
    <property type="entry name" value="LysM"/>
    <property type="match status" value="2"/>
</dbReference>
<dbReference type="Pfam" id="PF01464">
    <property type="entry name" value="SLT"/>
    <property type="match status" value="1"/>
</dbReference>
<dbReference type="CDD" id="cd16894">
    <property type="entry name" value="MltD-like"/>
    <property type="match status" value="1"/>
</dbReference>
<evidence type="ECO:0000313" key="4">
    <source>
        <dbReference type="EMBL" id="AFM04562.1"/>
    </source>
</evidence>
<keyword evidence="5" id="KW-1185">Reference proteome</keyword>
<reference evidence="5" key="1">
    <citation type="submission" date="2012-06" db="EMBL/GenBank/DDBJ databases">
        <title>The complete genome of Flexibacter litoralis DSM 6794.</title>
        <authorList>
            <person name="Lucas S."/>
            <person name="Copeland A."/>
            <person name="Lapidus A."/>
            <person name="Glavina del Rio T."/>
            <person name="Dalin E."/>
            <person name="Tice H."/>
            <person name="Bruce D."/>
            <person name="Goodwin L."/>
            <person name="Pitluck S."/>
            <person name="Peters L."/>
            <person name="Ovchinnikova G."/>
            <person name="Lu M."/>
            <person name="Kyrpides N."/>
            <person name="Mavromatis K."/>
            <person name="Ivanova N."/>
            <person name="Brettin T."/>
            <person name="Detter J.C."/>
            <person name="Han C."/>
            <person name="Larimer F."/>
            <person name="Land M."/>
            <person name="Hauser L."/>
            <person name="Markowitz V."/>
            <person name="Cheng J.-F."/>
            <person name="Hugenholtz P."/>
            <person name="Woyke T."/>
            <person name="Wu D."/>
            <person name="Spring S."/>
            <person name="Lang E."/>
            <person name="Kopitz M."/>
            <person name="Brambilla E."/>
            <person name="Klenk H.-P."/>
            <person name="Eisen J.A."/>
        </authorList>
    </citation>
    <scope>NUCLEOTIDE SEQUENCE [LARGE SCALE GENOMIC DNA]</scope>
    <source>
        <strain evidence="5">ATCC 23117 / DSM 6794 / NBRC 15988 / NCIMB 1366 / Sio-4</strain>
    </source>
</reference>
<dbReference type="SMART" id="SM00257">
    <property type="entry name" value="LysM"/>
    <property type="match status" value="2"/>
</dbReference>
<feature type="domain" description="LysM" evidence="3">
    <location>
        <begin position="550"/>
        <end position="593"/>
    </location>
</feature>
<dbReference type="InterPro" id="IPR023346">
    <property type="entry name" value="Lysozyme-like_dom_sf"/>
</dbReference>
<dbReference type="PANTHER" id="PTHR37423">
    <property type="entry name" value="SOLUBLE LYTIC MUREIN TRANSGLYCOSYLASE-RELATED"/>
    <property type="match status" value="1"/>
</dbReference>
<comment type="similarity">
    <text evidence="1">Belongs to the transglycosylase Slt family.</text>
</comment>
<accession>I4AKS7</accession>
<protein>
    <submittedName>
        <fullName evidence="4">LysM repeat-containing protein</fullName>
    </submittedName>
</protein>